<comment type="function">
    <text evidence="9">Part of the tripartite ATP-independent periplasmic (TRAP) transport system.</text>
</comment>
<evidence type="ECO:0000256" key="4">
    <source>
        <dbReference type="ARBA" id="ARBA00022519"/>
    </source>
</evidence>
<dbReference type="InterPro" id="IPR055348">
    <property type="entry name" value="DctQ"/>
</dbReference>
<reference evidence="11 12" key="1">
    <citation type="submission" date="2016-03" db="EMBL/GenBank/DDBJ databases">
        <authorList>
            <consortium name="Pathogen Informatics"/>
        </authorList>
    </citation>
    <scope>NUCLEOTIDE SEQUENCE [LARGE SCALE GENOMIC DNA]</scope>
    <source>
        <strain evidence="11 12">NCTC13364</strain>
    </source>
</reference>
<gene>
    <name evidence="11" type="ORF">SAMEA1982600_04438</name>
</gene>
<keyword evidence="6 9" id="KW-1133">Transmembrane helix</keyword>
<dbReference type="GO" id="GO:0015740">
    <property type="term" value="P:C4-dicarboxylate transport"/>
    <property type="evidence" value="ECO:0007669"/>
    <property type="project" value="TreeGrafter"/>
</dbReference>
<feature type="transmembrane region" description="Helical" evidence="9">
    <location>
        <begin position="82"/>
        <end position="98"/>
    </location>
</feature>
<keyword evidence="3" id="KW-1003">Cell membrane</keyword>
<evidence type="ECO:0000313" key="12">
    <source>
        <dbReference type="Proteomes" id="UP000077037"/>
    </source>
</evidence>
<comment type="subcellular location">
    <subcellularLocation>
        <location evidence="1 9">Cell inner membrane</location>
        <topology evidence="1 9">Multi-pass membrane protein</topology>
    </subcellularLocation>
</comment>
<proteinExistence type="inferred from homology"/>
<evidence type="ECO:0000256" key="1">
    <source>
        <dbReference type="ARBA" id="ARBA00004429"/>
    </source>
</evidence>
<evidence type="ECO:0000256" key="8">
    <source>
        <dbReference type="ARBA" id="ARBA00038436"/>
    </source>
</evidence>
<evidence type="ECO:0000256" key="5">
    <source>
        <dbReference type="ARBA" id="ARBA00022692"/>
    </source>
</evidence>
<dbReference type="Proteomes" id="UP000077037">
    <property type="component" value="Unassembled WGS sequence"/>
</dbReference>
<dbReference type="GO" id="GO:0005886">
    <property type="term" value="C:plasma membrane"/>
    <property type="evidence" value="ECO:0007669"/>
    <property type="project" value="UniProtKB-SubCell"/>
</dbReference>
<keyword evidence="4 9" id="KW-0997">Cell inner membrane</keyword>
<feature type="domain" description="Tripartite ATP-independent periplasmic transporters DctQ component" evidence="10">
    <location>
        <begin position="57"/>
        <end position="186"/>
    </location>
</feature>
<evidence type="ECO:0000256" key="2">
    <source>
        <dbReference type="ARBA" id="ARBA00022448"/>
    </source>
</evidence>
<dbReference type="AlphaFoldDB" id="A0A157R7W2"/>
<evidence type="ECO:0000256" key="7">
    <source>
        <dbReference type="ARBA" id="ARBA00023136"/>
    </source>
</evidence>
<dbReference type="PANTHER" id="PTHR35011:SF10">
    <property type="entry name" value="TRAP TRANSPORTER SMALL PERMEASE PROTEIN"/>
    <property type="match status" value="1"/>
</dbReference>
<feature type="transmembrane region" description="Helical" evidence="9">
    <location>
        <begin position="119"/>
        <end position="140"/>
    </location>
</feature>
<evidence type="ECO:0000313" key="11">
    <source>
        <dbReference type="EMBL" id="SAI54211.1"/>
    </source>
</evidence>
<dbReference type="InterPro" id="IPR007387">
    <property type="entry name" value="TRAP_DctQ"/>
</dbReference>
<accession>A0A157R7W2</accession>
<evidence type="ECO:0000256" key="9">
    <source>
        <dbReference type="RuleBase" id="RU369079"/>
    </source>
</evidence>
<evidence type="ECO:0000256" key="3">
    <source>
        <dbReference type="ARBA" id="ARBA00022475"/>
    </source>
</evidence>
<comment type="subunit">
    <text evidence="9">The complex comprises the extracytoplasmic solute receptor protein and the two transmembrane proteins.</text>
</comment>
<dbReference type="PANTHER" id="PTHR35011">
    <property type="entry name" value="2,3-DIKETO-L-GULONATE TRAP TRANSPORTER SMALL PERMEASE PROTEIN YIAM"/>
    <property type="match status" value="1"/>
</dbReference>
<dbReference type="GO" id="GO:0022857">
    <property type="term" value="F:transmembrane transporter activity"/>
    <property type="evidence" value="ECO:0007669"/>
    <property type="project" value="UniProtKB-UniRule"/>
</dbReference>
<dbReference type="EMBL" id="FKBS01000029">
    <property type="protein sequence ID" value="SAI54211.1"/>
    <property type="molecule type" value="Genomic_DNA"/>
</dbReference>
<feature type="transmembrane region" description="Helical" evidence="9">
    <location>
        <begin position="166"/>
        <end position="184"/>
    </location>
</feature>
<protein>
    <recommendedName>
        <fullName evidence="9">TRAP transporter small permease protein</fullName>
    </recommendedName>
</protein>
<evidence type="ECO:0000256" key="6">
    <source>
        <dbReference type="ARBA" id="ARBA00022989"/>
    </source>
</evidence>
<keyword evidence="5 9" id="KW-0812">Transmembrane</keyword>
<dbReference type="Pfam" id="PF04290">
    <property type="entry name" value="DctQ"/>
    <property type="match status" value="1"/>
</dbReference>
<sequence>MQYAGMDVPIGAWPCRPLGSIMTRTEHFQVLGALLRRAETCSRVAVWAGGALTLASVLLISFEVLARKFFGFTTGGADELSSYAFAISTSWALAFATLQRANVRVDVLYQYLPVRLSALVDWIALVALGVFMVILTRYAFDVVEASWVQKSAANTPLATPLWIPQALWLVGLAWMCITVALMLVRASAALVTGDVELVKAICGVRSAKEEAEEEAAAGERMVKGDAA</sequence>
<feature type="transmembrane region" description="Helical" evidence="9">
    <location>
        <begin position="44"/>
        <end position="62"/>
    </location>
</feature>
<keyword evidence="2 9" id="KW-0813">Transport</keyword>
<evidence type="ECO:0000259" key="10">
    <source>
        <dbReference type="Pfam" id="PF04290"/>
    </source>
</evidence>
<keyword evidence="7 9" id="KW-0472">Membrane</keyword>
<name>A0A157R7W2_9BORD</name>
<organism evidence="11 12">
    <name type="scientific">Bordetella ansorpii</name>
    <dbReference type="NCBI Taxonomy" id="288768"/>
    <lineage>
        <taxon>Bacteria</taxon>
        <taxon>Pseudomonadati</taxon>
        <taxon>Pseudomonadota</taxon>
        <taxon>Betaproteobacteria</taxon>
        <taxon>Burkholderiales</taxon>
        <taxon>Alcaligenaceae</taxon>
        <taxon>Bordetella</taxon>
    </lineage>
</organism>
<comment type="similarity">
    <text evidence="8 9">Belongs to the TRAP transporter small permease family.</text>
</comment>